<keyword evidence="4" id="KW-1003">Cell membrane</keyword>
<reference evidence="12" key="1">
    <citation type="journal article" date="2019" name="Int. J. Syst. Evol. Microbiol.">
        <title>The Global Catalogue of Microorganisms (GCM) 10K type strain sequencing project: providing services to taxonomists for standard genome sequencing and annotation.</title>
        <authorList>
            <consortium name="The Broad Institute Genomics Platform"/>
            <consortium name="The Broad Institute Genome Sequencing Center for Infectious Disease"/>
            <person name="Wu L."/>
            <person name="Ma J."/>
        </authorList>
    </citation>
    <scope>NUCLEOTIDE SEQUENCE [LARGE SCALE GENOMIC DNA]</scope>
    <source>
        <strain evidence="12">CGMCC 1.18578</strain>
    </source>
</reference>
<dbReference type="InterPro" id="IPR042094">
    <property type="entry name" value="T2SS_GspF_sf"/>
</dbReference>
<gene>
    <name evidence="11" type="ORF">ACFPQ4_17535</name>
</gene>
<dbReference type="RefSeq" id="WP_378113178.1">
    <property type="nucleotide sequence ID" value="NZ_JBHSNC010000052.1"/>
</dbReference>
<sequence>MPNFVYEAVNDNGKRIKGQHRATNKQTAIQELKMRGYAIRSVMEKDASVWSNDLNFGRAVKMEDFVSFCRQFATLVRAGIQIDRTVEILAEQTRSKKLKQSLEDVLENVRSGFQLSKAMAAHPKVFPEMFINMIESGEAGGHLDEVLDRMAEHYEKEHKTIAKVKSAMTYPIILTIIAIGVVIFLLVKIVPTFVSMFEDQGEKLPLITRIIMGASDFVLGQWWLLLIIVVGLVLLIKALTNNEKGKFYVDKLKFSIPIFGIVFKKSAIARMARTMSSLYTSGVNVLQSLEITSRVVGNRVLAQVLDNSRSSLQQGRQLSEPFAQSKQFPSMVIQMIIVGEETGQLDKMLGKVADFYEEDVDRSVDQLKAVVEPLMLLLVSVVVGVIVAAVITPMFTMYQNFLK</sequence>
<evidence type="ECO:0000256" key="2">
    <source>
        <dbReference type="ARBA" id="ARBA00005745"/>
    </source>
</evidence>
<dbReference type="Proteomes" id="UP001596108">
    <property type="component" value="Unassembled WGS sequence"/>
</dbReference>
<keyword evidence="7 9" id="KW-0472">Membrane</keyword>
<accession>A0ABW0R1V0</accession>
<comment type="similarity">
    <text evidence="2 8">Belongs to the GSP F family.</text>
</comment>
<dbReference type="PANTHER" id="PTHR30012">
    <property type="entry name" value="GENERAL SECRETION PATHWAY PROTEIN"/>
    <property type="match status" value="1"/>
</dbReference>
<evidence type="ECO:0000256" key="5">
    <source>
        <dbReference type="ARBA" id="ARBA00022692"/>
    </source>
</evidence>
<proteinExistence type="inferred from homology"/>
<dbReference type="EMBL" id="JBHSNC010000052">
    <property type="protein sequence ID" value="MFC5531224.1"/>
    <property type="molecule type" value="Genomic_DNA"/>
</dbReference>
<evidence type="ECO:0000256" key="3">
    <source>
        <dbReference type="ARBA" id="ARBA00022448"/>
    </source>
</evidence>
<keyword evidence="12" id="KW-1185">Reference proteome</keyword>
<evidence type="ECO:0000256" key="7">
    <source>
        <dbReference type="ARBA" id="ARBA00023136"/>
    </source>
</evidence>
<dbReference type="InterPro" id="IPR003004">
    <property type="entry name" value="GspF/PilC"/>
</dbReference>
<feature type="transmembrane region" description="Helical" evidence="9">
    <location>
        <begin position="210"/>
        <end position="236"/>
    </location>
</feature>
<evidence type="ECO:0000313" key="11">
    <source>
        <dbReference type="EMBL" id="MFC5531224.1"/>
    </source>
</evidence>
<keyword evidence="5 8" id="KW-0812">Transmembrane</keyword>
<dbReference type="Pfam" id="PF00482">
    <property type="entry name" value="T2SSF"/>
    <property type="match status" value="2"/>
</dbReference>
<dbReference type="PANTHER" id="PTHR30012:SF0">
    <property type="entry name" value="TYPE II SECRETION SYSTEM PROTEIN F-RELATED"/>
    <property type="match status" value="1"/>
</dbReference>
<organism evidence="11 12">
    <name type="scientific">Cohnella yongneupensis</name>
    <dbReference type="NCBI Taxonomy" id="425006"/>
    <lineage>
        <taxon>Bacteria</taxon>
        <taxon>Bacillati</taxon>
        <taxon>Bacillota</taxon>
        <taxon>Bacilli</taxon>
        <taxon>Bacillales</taxon>
        <taxon>Paenibacillaceae</taxon>
        <taxon>Cohnella</taxon>
    </lineage>
</organism>
<evidence type="ECO:0000256" key="1">
    <source>
        <dbReference type="ARBA" id="ARBA00004651"/>
    </source>
</evidence>
<feature type="transmembrane region" description="Helical" evidence="9">
    <location>
        <begin position="168"/>
        <end position="190"/>
    </location>
</feature>
<keyword evidence="6 9" id="KW-1133">Transmembrane helix</keyword>
<feature type="transmembrane region" description="Helical" evidence="9">
    <location>
        <begin position="374"/>
        <end position="398"/>
    </location>
</feature>
<dbReference type="Gene3D" id="1.20.81.30">
    <property type="entry name" value="Type II secretion system (T2SS), domain F"/>
    <property type="match status" value="2"/>
</dbReference>
<evidence type="ECO:0000256" key="4">
    <source>
        <dbReference type="ARBA" id="ARBA00022475"/>
    </source>
</evidence>
<name>A0ABW0R1V0_9BACL</name>
<feature type="domain" description="Type II secretion system protein GspF" evidence="10">
    <location>
        <begin position="68"/>
        <end position="191"/>
    </location>
</feature>
<dbReference type="PROSITE" id="PS00874">
    <property type="entry name" value="T2SP_F"/>
    <property type="match status" value="1"/>
</dbReference>
<dbReference type="PRINTS" id="PR00812">
    <property type="entry name" value="BCTERIALGSPF"/>
</dbReference>
<dbReference type="InterPro" id="IPR018076">
    <property type="entry name" value="T2SS_GspF_dom"/>
</dbReference>
<feature type="domain" description="Type II secretion system protein GspF" evidence="10">
    <location>
        <begin position="272"/>
        <end position="393"/>
    </location>
</feature>
<comment type="subcellular location">
    <subcellularLocation>
        <location evidence="1 8">Cell membrane</location>
        <topology evidence="1 8">Multi-pass membrane protein</topology>
    </subcellularLocation>
</comment>
<protein>
    <submittedName>
        <fullName evidence="11">Type II secretion system F family protein</fullName>
    </submittedName>
</protein>
<dbReference type="InterPro" id="IPR001992">
    <property type="entry name" value="T2SS_GspF/T4SS_PilC_CS"/>
</dbReference>
<evidence type="ECO:0000259" key="10">
    <source>
        <dbReference type="Pfam" id="PF00482"/>
    </source>
</evidence>
<keyword evidence="3 8" id="KW-0813">Transport</keyword>
<evidence type="ECO:0000256" key="6">
    <source>
        <dbReference type="ARBA" id="ARBA00022989"/>
    </source>
</evidence>
<evidence type="ECO:0000313" key="12">
    <source>
        <dbReference type="Proteomes" id="UP001596108"/>
    </source>
</evidence>
<evidence type="ECO:0000256" key="9">
    <source>
        <dbReference type="SAM" id="Phobius"/>
    </source>
</evidence>
<comment type="caution">
    <text evidence="11">The sequence shown here is derived from an EMBL/GenBank/DDBJ whole genome shotgun (WGS) entry which is preliminary data.</text>
</comment>
<evidence type="ECO:0000256" key="8">
    <source>
        <dbReference type="RuleBase" id="RU003923"/>
    </source>
</evidence>